<comment type="caution">
    <text evidence="4">The sequence shown here is derived from an EMBL/GenBank/DDBJ whole genome shotgun (WGS) entry which is preliminary data.</text>
</comment>
<evidence type="ECO:0000313" key="5">
    <source>
        <dbReference type="Proteomes" id="UP001633002"/>
    </source>
</evidence>
<protein>
    <recommendedName>
        <fullName evidence="6">Calcium homeostasis endoplasmic reticulum protein</fullName>
    </recommendedName>
</protein>
<dbReference type="Pfam" id="PF01805">
    <property type="entry name" value="Surp"/>
    <property type="match status" value="1"/>
</dbReference>
<feature type="domain" description="CID" evidence="3">
    <location>
        <begin position="216"/>
        <end position="357"/>
    </location>
</feature>
<feature type="compositionally biased region" description="Low complexity" evidence="1">
    <location>
        <begin position="174"/>
        <end position="188"/>
    </location>
</feature>
<gene>
    <name evidence="4" type="ORF">R1sor_004337</name>
</gene>
<feature type="region of interest" description="Disordered" evidence="1">
    <location>
        <begin position="167"/>
        <end position="190"/>
    </location>
</feature>
<evidence type="ECO:0008006" key="6">
    <source>
        <dbReference type="Google" id="ProtNLM"/>
    </source>
</evidence>
<dbReference type="InterPro" id="IPR000061">
    <property type="entry name" value="Surp"/>
</dbReference>
<dbReference type="AlphaFoldDB" id="A0ABD3HKR0"/>
<dbReference type="SUPFAM" id="SSF109905">
    <property type="entry name" value="Surp module (SWAP domain)"/>
    <property type="match status" value="1"/>
</dbReference>
<dbReference type="Pfam" id="PF04818">
    <property type="entry name" value="CID"/>
    <property type="match status" value="1"/>
</dbReference>
<proteinExistence type="predicted"/>
<dbReference type="GO" id="GO:0005634">
    <property type="term" value="C:nucleus"/>
    <property type="evidence" value="ECO:0007669"/>
    <property type="project" value="UniProtKB-ARBA"/>
</dbReference>
<dbReference type="Pfam" id="PF25123">
    <property type="entry name" value="SWAP1_C"/>
    <property type="match status" value="1"/>
</dbReference>
<dbReference type="InterPro" id="IPR035967">
    <property type="entry name" value="SWAP/Surp_sf"/>
</dbReference>
<feature type="region of interest" description="Disordered" evidence="1">
    <location>
        <begin position="397"/>
        <end position="420"/>
    </location>
</feature>
<dbReference type="PANTHER" id="PTHR12323">
    <property type="entry name" value="SR-RELATED CTD ASSOCIATED FACTOR 6"/>
    <property type="match status" value="1"/>
</dbReference>
<dbReference type="Gene3D" id="1.10.10.790">
    <property type="entry name" value="Surp module"/>
    <property type="match status" value="1"/>
</dbReference>
<dbReference type="EMBL" id="JBJQOH010000003">
    <property type="protein sequence ID" value="KAL3690686.1"/>
    <property type="molecule type" value="Genomic_DNA"/>
</dbReference>
<feature type="region of interest" description="Disordered" evidence="1">
    <location>
        <begin position="553"/>
        <end position="653"/>
    </location>
</feature>
<evidence type="ECO:0000259" key="2">
    <source>
        <dbReference type="PROSITE" id="PS50128"/>
    </source>
</evidence>
<dbReference type="PROSITE" id="PS50128">
    <property type="entry name" value="SURP"/>
    <property type="match status" value="1"/>
</dbReference>
<dbReference type="InterPro" id="IPR006569">
    <property type="entry name" value="CID_dom"/>
</dbReference>
<dbReference type="InterPro" id="IPR056922">
    <property type="entry name" value="SWAP1_C"/>
</dbReference>
<feature type="domain" description="SURP motif" evidence="2">
    <location>
        <begin position="71"/>
        <end position="115"/>
    </location>
</feature>
<organism evidence="4 5">
    <name type="scientific">Riccia sorocarpa</name>
    <dbReference type="NCBI Taxonomy" id="122646"/>
    <lineage>
        <taxon>Eukaryota</taxon>
        <taxon>Viridiplantae</taxon>
        <taxon>Streptophyta</taxon>
        <taxon>Embryophyta</taxon>
        <taxon>Marchantiophyta</taxon>
        <taxon>Marchantiopsida</taxon>
        <taxon>Marchantiidae</taxon>
        <taxon>Marchantiales</taxon>
        <taxon>Ricciaceae</taxon>
        <taxon>Riccia</taxon>
    </lineage>
</organism>
<evidence type="ECO:0000256" key="1">
    <source>
        <dbReference type="SAM" id="MobiDB-lite"/>
    </source>
</evidence>
<dbReference type="PANTHER" id="PTHR12323:SF0">
    <property type="entry name" value="CALCIUM HOMEOSTASIS ENDOPLASMIC RETICULUM PROTEIN"/>
    <property type="match status" value="1"/>
</dbReference>
<name>A0ABD3HKR0_9MARC</name>
<dbReference type="InterPro" id="IPR008942">
    <property type="entry name" value="ENTH_VHS"/>
</dbReference>
<dbReference type="Gene3D" id="1.25.40.90">
    <property type="match status" value="1"/>
</dbReference>
<accession>A0ABD3HKR0</accession>
<reference evidence="4 5" key="1">
    <citation type="submission" date="2024-09" db="EMBL/GenBank/DDBJ databases">
        <title>Chromosome-scale assembly of Riccia sorocarpa.</title>
        <authorList>
            <person name="Paukszto L."/>
        </authorList>
    </citation>
    <scope>NUCLEOTIDE SEQUENCE [LARGE SCALE GENOMIC DNA]</scope>
    <source>
        <strain evidence="4">LP-2024</strain>
        <tissue evidence="4">Aerial parts of the thallus</tissue>
    </source>
</reference>
<keyword evidence="5" id="KW-1185">Reference proteome</keyword>
<evidence type="ECO:0000259" key="3">
    <source>
        <dbReference type="PROSITE" id="PS51391"/>
    </source>
</evidence>
<dbReference type="Proteomes" id="UP001633002">
    <property type="component" value="Unassembled WGS sequence"/>
</dbReference>
<dbReference type="PROSITE" id="PS51391">
    <property type="entry name" value="CID"/>
    <property type="match status" value="1"/>
</dbReference>
<dbReference type="SMART" id="SM00582">
    <property type="entry name" value="RPR"/>
    <property type="match status" value="1"/>
</dbReference>
<sequence>MDQGPGYPHGYLTPQQFPYHPPPAYPFAVPPSTPTQQLQPQGIVPGQGFFNPWEPPPPPVPSPTDSDLHKRIDKLVEYAAKNGPQFEQLMKDKQKDNALYAFLFGAEGHSYYRYKLWVTINPHLAAINPVFPQVNPNLPSLTPPLAAINPPINSSLNVVPAQSPATFPGSFYDPQQQQHTPQQQHVQPGFDQQKFQQHDSFGKYNAQHSTLQSGPLPPEILAELKGVLDGLTGAKESIKGAKTWFMQRASFAPALAEAMRDRVLSLDDVERQLHVIYLANDILFNSLQQRKTPTELDNEALAFRPVLGAMLAAIYHNRQSPEANQGRLQKILQFWGSKEVFDTDTINSFEGEMVAGPPPSASTPVTTTPQPTAGGVAAVPSGSTTGGPFQFSGQWQAEQLRSGQASSDLQTPEKPQTSFGSVLSTPTPFFSAGVPFTPAGAPQFVSGSVPSTYPVLPGPPFLAPLPTPAQTVTPALAQLPSIRTADQPPYPLFPPGLIPGMVRKMQIGSGVPYSPLSPLDIPTVIPPSTSSESYILERVAKFFKEIGEVDPLEGQYKGSASAGGDNDGEESEGVREGGARIPPPAHLQVDPETGTLPDGSVEHRPGVGSTGRLGLGAAADPNEASQYDDVYTSYRKQRSTNYHTSLSARAAAR</sequence>
<evidence type="ECO:0000313" key="4">
    <source>
        <dbReference type="EMBL" id="KAL3690686.1"/>
    </source>
</evidence>
<dbReference type="SMART" id="SM00648">
    <property type="entry name" value="SWAP"/>
    <property type="match status" value="1"/>
</dbReference>